<evidence type="ECO:0000256" key="1">
    <source>
        <dbReference type="SAM" id="MobiDB-lite"/>
    </source>
</evidence>
<reference evidence="4 5" key="1">
    <citation type="submission" date="2020-06" db="EMBL/GenBank/DDBJ databases">
        <title>Synonyms of Asaia species.</title>
        <authorList>
            <person name="Sombolestani A."/>
        </authorList>
    </citation>
    <scope>NUCLEOTIDE SEQUENCE [LARGE SCALE GENOMIC DNA]</scope>
    <source>
        <strain evidence="4 5">LMG 27047</strain>
    </source>
</reference>
<dbReference type="Pfam" id="PF03432">
    <property type="entry name" value="Relaxase"/>
    <property type="match status" value="1"/>
</dbReference>
<evidence type="ECO:0000259" key="2">
    <source>
        <dbReference type="Pfam" id="PF03432"/>
    </source>
</evidence>
<protein>
    <submittedName>
        <fullName evidence="4">Relaxase/mobilization nuclease domain-containing protein</fullName>
    </submittedName>
</protein>
<dbReference type="RefSeq" id="WP_332337819.1">
    <property type="nucleotide sequence ID" value="NZ_JABXXV010000011.1"/>
</dbReference>
<dbReference type="EMBL" id="JABXXV010000011">
    <property type="protein sequence ID" value="NVN48185.1"/>
    <property type="molecule type" value="Genomic_DNA"/>
</dbReference>
<proteinExistence type="predicted"/>
<evidence type="ECO:0000313" key="4">
    <source>
        <dbReference type="EMBL" id="NVN48185.1"/>
    </source>
</evidence>
<feature type="region of interest" description="Disordered" evidence="1">
    <location>
        <begin position="296"/>
        <end position="377"/>
    </location>
</feature>
<dbReference type="Pfam" id="PF22863">
    <property type="entry name" value="TraI_middle"/>
    <property type="match status" value="1"/>
</dbReference>
<evidence type="ECO:0000313" key="5">
    <source>
        <dbReference type="Proteomes" id="UP001516351"/>
    </source>
</evidence>
<dbReference type="InterPro" id="IPR005094">
    <property type="entry name" value="Endonuclease_MobA/VirD2"/>
</dbReference>
<comment type="caution">
    <text evidence="4">The sequence shown here is derived from an EMBL/GenBank/DDBJ whole genome shotgun (WGS) entry which is preliminary data.</text>
</comment>
<feature type="non-terminal residue" evidence="4">
    <location>
        <position position="377"/>
    </location>
</feature>
<keyword evidence="5" id="KW-1185">Reference proteome</keyword>
<dbReference type="NCBIfam" id="NF041893">
    <property type="entry name" value="TraI_MobP_relax"/>
    <property type="match status" value="1"/>
</dbReference>
<feature type="domain" description="MobA/VirD2-like nuclease" evidence="2">
    <location>
        <begin position="56"/>
        <end position="175"/>
    </location>
</feature>
<feature type="domain" description="TraI-like middle" evidence="3">
    <location>
        <begin position="195"/>
        <end position="281"/>
    </location>
</feature>
<sequence>MIAKSVSRKTKDSFARLGKYVGNEAKQSAAVEGWGRLASYAADSGHDGAKVADDGIRFTNMAGVTTMADAILLVEATQGVALPSKADRNYHLVISFPPGERPQKEQLQDIEDALVKAIGLEDHQRLSAIHDDQDHLHIHVAINKVHPDSRRVITPHYDKKSLMAACARLEEKHNLTRTHAPKVTMPDGTVVRGGAADKEAHGGEKSLLRWVRDNAKDALINAASWSEIHEAAGQFDLLIKKHGAGFVVCTKSNPALAIKASDVDRSLSIKRLQDRLGPYLPPENIELVNDAEATAPHVDDADSQTVQASAGASAAEDSPDGVELDRPANVELVNDTEATAPHVDDADSQTVQAGEGASAAEDGAMAKPTSPKKKYGP</sequence>
<gene>
    <name evidence="4" type="ORF">HW542_15400</name>
</gene>
<name>A0ABX2P9I0_9PROT</name>
<organism evidence="4 5">
    <name type="scientific">Asaia spathodeae</name>
    <dbReference type="NCBI Taxonomy" id="657016"/>
    <lineage>
        <taxon>Bacteria</taxon>
        <taxon>Pseudomonadati</taxon>
        <taxon>Pseudomonadota</taxon>
        <taxon>Alphaproteobacteria</taxon>
        <taxon>Acetobacterales</taxon>
        <taxon>Acetobacteraceae</taxon>
        <taxon>Asaia</taxon>
    </lineage>
</organism>
<dbReference type="InterPro" id="IPR054462">
    <property type="entry name" value="TraI_M"/>
</dbReference>
<accession>A0ABX2P9I0</accession>
<feature type="compositionally biased region" description="Low complexity" evidence="1">
    <location>
        <begin position="353"/>
        <end position="366"/>
    </location>
</feature>
<dbReference type="Proteomes" id="UP001516351">
    <property type="component" value="Unassembled WGS sequence"/>
</dbReference>
<evidence type="ECO:0000259" key="3">
    <source>
        <dbReference type="Pfam" id="PF22863"/>
    </source>
</evidence>
<dbReference type="InterPro" id="IPR049751">
    <property type="entry name" value="TraI/MobA_relaxases"/>
</dbReference>